<dbReference type="STRING" id="1121449.SAMN02745704_02374"/>
<dbReference type="Pfam" id="PF00534">
    <property type="entry name" value="Glycos_transf_1"/>
    <property type="match status" value="1"/>
</dbReference>
<feature type="domain" description="Glycosyltransferase subfamily 4-like N-terminal" evidence="2">
    <location>
        <begin position="449"/>
        <end position="617"/>
    </location>
</feature>
<dbReference type="EMBL" id="FUYC01000015">
    <property type="protein sequence ID" value="SKA91805.1"/>
    <property type="molecule type" value="Genomic_DNA"/>
</dbReference>
<feature type="domain" description="Glycosyl transferase family 1" evidence="1">
    <location>
        <begin position="636"/>
        <end position="786"/>
    </location>
</feature>
<reference evidence="3 4" key="1">
    <citation type="submission" date="2017-02" db="EMBL/GenBank/DDBJ databases">
        <authorList>
            <person name="Peterson S.W."/>
        </authorList>
    </citation>
    <scope>NUCLEOTIDE SEQUENCE [LARGE SCALE GENOMIC DNA]</scope>
    <source>
        <strain evidence="3 4">DSM 16080</strain>
    </source>
</reference>
<dbReference type="SUPFAM" id="SSF53756">
    <property type="entry name" value="UDP-Glycosyltransferase/glycogen phosphorylase"/>
    <property type="match status" value="1"/>
</dbReference>
<dbReference type="RefSeq" id="WP_078717920.1">
    <property type="nucleotide sequence ID" value="NZ_FUYC01000015.1"/>
</dbReference>
<dbReference type="InterPro" id="IPR050194">
    <property type="entry name" value="Glycosyltransferase_grp1"/>
</dbReference>
<evidence type="ECO:0000313" key="3">
    <source>
        <dbReference type="EMBL" id="SKA91805.1"/>
    </source>
</evidence>
<evidence type="ECO:0000259" key="1">
    <source>
        <dbReference type="Pfam" id="PF00534"/>
    </source>
</evidence>
<keyword evidence="4" id="KW-1185">Reference proteome</keyword>
<accession>A0A1T4XRW7</accession>
<evidence type="ECO:0000259" key="2">
    <source>
        <dbReference type="Pfam" id="PF13439"/>
    </source>
</evidence>
<evidence type="ECO:0000313" key="4">
    <source>
        <dbReference type="Proteomes" id="UP000190027"/>
    </source>
</evidence>
<keyword evidence="3" id="KW-0808">Transferase</keyword>
<sequence>MSGESSFRIDLHVHSRHSTRPSQWLLQKIGCPESFTEPRLIYEVCKGMGMGLVTITDHNTLAGSLEIAHLPDAFVSEEITTYFPEDKCKLHVLAYDITEEQHQDITRLRPDVFELVPWLREHNIPHVLAHPLFAVNDRLTPEHFEQCLLLFNNFELNGTRDVMQNQVLRDIVGSLSRYDLERLADKHGLEPYGEAPWKKGLTGGSDDHSSLNIGRFHTAFDGPATLENLKQRIRLRSGRPEGTPATPQTMAHNLYGIAYQFYKQRIGSHSSETRHVCFRFADNALDPRHSAEPGMFAGLRRLVSRGKTAYWSRFARGRNAKDMMLAEATDLILHDKRFSDLADGQVKDVPELEAEWSRFVNRAAGRILHQFAERTMQTVTNGQFFDIFHTLGSAGSFYALLAPYFVSYDLFSRERRFCDEVLKTFDRRPKRPRAQGLKVAHFTDTFDEVNGVARTIRQQLSLVGRHNKQMHVVTCGQGRDECGVRSFEPVGSMSIPEYPEIKLYYPPLLDMLTYCFEQDFDFILAATPGPVGMAALAVSKILKLPFHGTYHTAFPQYVGSLTDDQVLEDAAWRFMVWFYNQMSVVYAPSHAVREELAEKGIDPEKIIVYPRGVDTKRFHPSKRNGFFSKRDMGSGIKFLYVGRVSREKDLHVLCRAFRTVHAQRPGTELVIVGDGPYLEEMRRELRGLPAHFTGVLEGEELAQAYASADIFVFPSATDTFGNVVLEAQASGLPAIVSDLGGPQENIRPDQTGMICKAGNPDAFARSMLGLIDYPERRTYMAKNARQSMEQRTFDATFLKTWEIFGESVRSGRYS</sequence>
<dbReference type="Gene3D" id="3.20.20.140">
    <property type="entry name" value="Metal-dependent hydrolases"/>
    <property type="match status" value="1"/>
</dbReference>
<dbReference type="Proteomes" id="UP000190027">
    <property type="component" value="Unassembled WGS sequence"/>
</dbReference>
<dbReference type="OrthoDB" id="9802525at2"/>
<dbReference type="PANTHER" id="PTHR45947:SF3">
    <property type="entry name" value="SULFOQUINOVOSYL TRANSFERASE SQD2"/>
    <property type="match status" value="1"/>
</dbReference>
<organism evidence="3 4">
    <name type="scientific">Paucidesulfovibrio gracilis DSM 16080</name>
    <dbReference type="NCBI Taxonomy" id="1121449"/>
    <lineage>
        <taxon>Bacteria</taxon>
        <taxon>Pseudomonadati</taxon>
        <taxon>Thermodesulfobacteriota</taxon>
        <taxon>Desulfovibrionia</taxon>
        <taxon>Desulfovibrionales</taxon>
        <taxon>Desulfovibrionaceae</taxon>
        <taxon>Paucidesulfovibrio</taxon>
    </lineage>
</organism>
<proteinExistence type="predicted"/>
<dbReference type="CDD" id="cd03814">
    <property type="entry name" value="GT4-like"/>
    <property type="match status" value="1"/>
</dbReference>
<protein>
    <submittedName>
        <fullName evidence="3">Glycosyltransferase involved in cell wall bisynthesis</fullName>
    </submittedName>
</protein>
<name>A0A1T4XRW7_9BACT</name>
<dbReference type="InterPro" id="IPR001296">
    <property type="entry name" value="Glyco_trans_1"/>
</dbReference>
<dbReference type="InterPro" id="IPR028098">
    <property type="entry name" value="Glyco_trans_4-like_N"/>
</dbReference>
<dbReference type="AlphaFoldDB" id="A0A1T4XRW7"/>
<dbReference type="Pfam" id="PF13439">
    <property type="entry name" value="Glyco_transf_4"/>
    <property type="match status" value="1"/>
</dbReference>
<gene>
    <name evidence="3" type="ORF">SAMN02745704_02374</name>
</gene>
<dbReference type="PANTHER" id="PTHR45947">
    <property type="entry name" value="SULFOQUINOVOSYL TRANSFERASE SQD2"/>
    <property type="match status" value="1"/>
</dbReference>
<dbReference type="Gene3D" id="3.40.50.2000">
    <property type="entry name" value="Glycogen Phosphorylase B"/>
    <property type="match status" value="2"/>
</dbReference>
<dbReference type="GO" id="GO:0016757">
    <property type="term" value="F:glycosyltransferase activity"/>
    <property type="evidence" value="ECO:0007669"/>
    <property type="project" value="InterPro"/>
</dbReference>
<dbReference type="SUPFAM" id="SSF89550">
    <property type="entry name" value="PHP domain-like"/>
    <property type="match status" value="1"/>
</dbReference>
<dbReference type="InterPro" id="IPR016195">
    <property type="entry name" value="Pol/histidinol_Pase-like"/>
</dbReference>